<protein>
    <submittedName>
        <fullName evidence="1">Uncharacterized protein</fullName>
    </submittedName>
</protein>
<organism evidence="1 2">
    <name type="scientific">Nitrosopumilus adriaticus</name>
    <dbReference type="NCBI Taxonomy" id="1580092"/>
    <lineage>
        <taxon>Archaea</taxon>
        <taxon>Nitrososphaerota</taxon>
        <taxon>Nitrososphaeria</taxon>
        <taxon>Nitrosopumilales</taxon>
        <taxon>Nitrosopumilaceae</taxon>
        <taxon>Nitrosopumilus</taxon>
    </lineage>
</organism>
<dbReference type="STRING" id="1580092.NADRNF5_0841"/>
<reference evidence="2" key="1">
    <citation type="submission" date="2015-03" db="EMBL/GenBank/DDBJ databases">
        <title>Characterization of two novel Thaumarchaeota isolated from the Northern Adriatic Sea.</title>
        <authorList>
            <person name="Bayer B."/>
            <person name="Vojvoda J."/>
            <person name="Offre P."/>
            <person name="Srivastava A."/>
            <person name="Elisabeth N."/>
            <person name="Garcia J.A.L."/>
            <person name="Schleper C."/>
            <person name="Herndl G.J."/>
        </authorList>
    </citation>
    <scope>NUCLEOTIDE SEQUENCE [LARGE SCALE GENOMIC DNA]</scope>
    <source>
        <strain evidence="2">NF5</strain>
    </source>
</reference>
<proteinExistence type="predicted"/>
<dbReference type="Proteomes" id="UP000032408">
    <property type="component" value="Chromosome"/>
</dbReference>
<sequence>MIIFNQKLMSPMERKRLEKLDNLVLNASSSELKKIQEIDHQTQMEGLSFYDVYLDSSSLIHQSIKKPFRES</sequence>
<dbReference type="AlphaFoldDB" id="A0A0D5C2I0"/>
<gene>
    <name evidence="1" type="ORF">NADRNF5_0841</name>
</gene>
<dbReference type="EMBL" id="CP011070">
    <property type="protein sequence ID" value="AJW70535.1"/>
    <property type="molecule type" value="Genomic_DNA"/>
</dbReference>
<dbReference type="HOGENOM" id="CLU_2730148_0_0_2"/>
<evidence type="ECO:0000313" key="1">
    <source>
        <dbReference type="EMBL" id="AJW70535.1"/>
    </source>
</evidence>
<evidence type="ECO:0000313" key="2">
    <source>
        <dbReference type="Proteomes" id="UP000032408"/>
    </source>
</evidence>
<accession>A0A0D5C2I0</accession>
<keyword evidence="2" id="KW-1185">Reference proteome</keyword>
<reference evidence="1 2" key="2">
    <citation type="journal article" date="2016" name="ISME J.">
        <title>Physiological and genomic characterization of two novel marine thaumarchaeal strains indicates niche differentiation.</title>
        <authorList>
            <person name="Bayer B."/>
            <person name="Vojvoda J."/>
            <person name="Offre P."/>
            <person name="Alves R.J."/>
            <person name="Elisabeth N.H."/>
            <person name="Garcia J.A."/>
            <person name="Volland J.M."/>
            <person name="Srivastava A."/>
            <person name="Schleper C."/>
            <person name="Herndl G.J."/>
        </authorList>
    </citation>
    <scope>NUCLEOTIDE SEQUENCE [LARGE SCALE GENOMIC DNA]</scope>
    <source>
        <strain evidence="1 2">NF5</strain>
    </source>
</reference>
<name>A0A0D5C2I0_9ARCH</name>
<dbReference type="KEGG" id="nin:NADRNF5_0841"/>